<feature type="domain" description="Helix-turn-helix" evidence="1">
    <location>
        <begin position="76"/>
        <end position="122"/>
    </location>
</feature>
<dbReference type="Gene3D" id="1.10.1660.10">
    <property type="match status" value="1"/>
</dbReference>
<comment type="caution">
    <text evidence="2">The sequence shown here is derived from an EMBL/GenBank/DDBJ whole genome shotgun (WGS) entry which is preliminary data.</text>
</comment>
<organism evidence="2 3">
    <name type="scientific">Candidatus Corynebacterium avicola</name>
    <dbReference type="NCBI Taxonomy" id="2838527"/>
    <lineage>
        <taxon>Bacteria</taxon>
        <taxon>Bacillati</taxon>
        <taxon>Actinomycetota</taxon>
        <taxon>Actinomycetes</taxon>
        <taxon>Mycobacteriales</taxon>
        <taxon>Corynebacteriaceae</taxon>
        <taxon>Corynebacterium</taxon>
    </lineage>
</organism>
<reference evidence="2" key="1">
    <citation type="journal article" date="2021" name="PeerJ">
        <title>Extensive microbial diversity within the chicken gut microbiome revealed by metagenomics and culture.</title>
        <authorList>
            <person name="Gilroy R."/>
            <person name="Ravi A."/>
            <person name="Getino M."/>
            <person name="Pursley I."/>
            <person name="Horton D.L."/>
            <person name="Alikhan N.F."/>
            <person name="Baker D."/>
            <person name="Gharbi K."/>
            <person name="Hall N."/>
            <person name="Watson M."/>
            <person name="Adriaenssens E.M."/>
            <person name="Foster-Nyarko E."/>
            <person name="Jarju S."/>
            <person name="Secka A."/>
            <person name="Antonio M."/>
            <person name="Oren A."/>
            <person name="Chaudhuri R.R."/>
            <person name="La Ragione R."/>
            <person name="Hildebrand F."/>
            <person name="Pallen M.J."/>
        </authorList>
    </citation>
    <scope>NUCLEOTIDE SEQUENCE</scope>
    <source>
        <strain evidence="2">CHK32-1732</strain>
    </source>
</reference>
<accession>A0A9D1ULB4</accession>
<reference evidence="2" key="2">
    <citation type="submission" date="2021-04" db="EMBL/GenBank/DDBJ databases">
        <authorList>
            <person name="Gilroy R."/>
        </authorList>
    </citation>
    <scope>NUCLEOTIDE SEQUENCE</scope>
    <source>
        <strain evidence="2">CHK32-1732</strain>
    </source>
</reference>
<sequence length="146" mass="16039">MTAATTPANKITISDDVVGDAKLIVESRATALSIQTQEGGSVPVPESIQRLLLEALTSVATNGEVSIRRIPEEVTSTVAADMLGVSRTTLMKWVKTGKIDSFKTGSHTRFKREDVFALQKQRSDERQAAFDELRAFDEEHSDLFEV</sequence>
<dbReference type="Proteomes" id="UP000824190">
    <property type="component" value="Unassembled WGS sequence"/>
</dbReference>
<dbReference type="Pfam" id="PF12728">
    <property type="entry name" value="HTH_17"/>
    <property type="match status" value="1"/>
</dbReference>
<dbReference type="EMBL" id="DXGC01000027">
    <property type="protein sequence ID" value="HIW90600.1"/>
    <property type="molecule type" value="Genomic_DNA"/>
</dbReference>
<dbReference type="GO" id="GO:0003677">
    <property type="term" value="F:DNA binding"/>
    <property type="evidence" value="ECO:0007669"/>
    <property type="project" value="InterPro"/>
</dbReference>
<evidence type="ECO:0000259" key="1">
    <source>
        <dbReference type="Pfam" id="PF12728"/>
    </source>
</evidence>
<dbReference type="NCBIfam" id="TIGR01764">
    <property type="entry name" value="excise"/>
    <property type="match status" value="1"/>
</dbReference>
<dbReference type="InterPro" id="IPR010093">
    <property type="entry name" value="SinI_DNA-bd"/>
</dbReference>
<gene>
    <name evidence="2" type="ORF">H9870_02920</name>
</gene>
<dbReference type="AlphaFoldDB" id="A0A9D1ULB4"/>
<evidence type="ECO:0000313" key="3">
    <source>
        <dbReference type="Proteomes" id="UP000824190"/>
    </source>
</evidence>
<name>A0A9D1ULB4_9CORY</name>
<evidence type="ECO:0000313" key="2">
    <source>
        <dbReference type="EMBL" id="HIW90600.1"/>
    </source>
</evidence>
<protein>
    <submittedName>
        <fullName evidence="2">Helix-turn-helix domain-containing protein</fullName>
    </submittedName>
</protein>
<proteinExistence type="predicted"/>
<dbReference type="SUPFAM" id="SSF46955">
    <property type="entry name" value="Putative DNA-binding domain"/>
    <property type="match status" value="1"/>
</dbReference>
<dbReference type="InterPro" id="IPR041657">
    <property type="entry name" value="HTH_17"/>
</dbReference>
<dbReference type="InterPro" id="IPR009061">
    <property type="entry name" value="DNA-bd_dom_put_sf"/>
</dbReference>